<feature type="transmembrane region" description="Helical" evidence="2">
    <location>
        <begin position="408"/>
        <end position="428"/>
    </location>
</feature>
<evidence type="ECO:0008006" key="4">
    <source>
        <dbReference type="Google" id="ProtNLM"/>
    </source>
</evidence>
<dbReference type="VEuPathDB" id="CryptoDB:Chro.70112"/>
<feature type="transmembrane region" description="Helical" evidence="2">
    <location>
        <begin position="113"/>
        <end position="131"/>
    </location>
</feature>
<dbReference type="Proteomes" id="UP000199752">
    <property type="component" value="Chromosome 7"/>
</dbReference>
<evidence type="ECO:0000256" key="2">
    <source>
        <dbReference type="SAM" id="Phobius"/>
    </source>
</evidence>
<feature type="compositionally biased region" description="Polar residues" evidence="1">
    <location>
        <begin position="276"/>
        <end position="287"/>
    </location>
</feature>
<protein>
    <recommendedName>
        <fullName evidence="4">Transmembrane protein</fullName>
    </recommendedName>
</protein>
<dbReference type="AlphaFoldDB" id="A0A0S4TIQ0"/>
<name>A0A0S4TIQ0_CRYHO</name>
<feature type="transmembrane region" description="Helical" evidence="2">
    <location>
        <begin position="66"/>
        <end position="84"/>
    </location>
</feature>
<evidence type="ECO:0000256" key="1">
    <source>
        <dbReference type="SAM" id="MobiDB-lite"/>
    </source>
</evidence>
<reference evidence="3" key="1">
    <citation type="submission" date="2015-08" db="EMBL/GenBank/DDBJ databases">
        <authorList>
            <person name="Babu N.S."/>
            <person name="Beckwith C.J."/>
            <person name="Beseler K.G."/>
            <person name="Brison A."/>
            <person name="Carone J.V."/>
            <person name="Caskin T.P."/>
            <person name="Diamond M."/>
            <person name="Durham M.E."/>
            <person name="Foxe J.M."/>
            <person name="Go M."/>
            <person name="Henderson B.A."/>
            <person name="Jones I.B."/>
            <person name="McGettigan J.A."/>
            <person name="Micheletti S.J."/>
            <person name="Nasrallah M.E."/>
            <person name="Ortiz D."/>
            <person name="Piller C.R."/>
            <person name="Privatt S.R."/>
            <person name="Schneider S.L."/>
            <person name="Sharp S."/>
            <person name="Smith T.C."/>
            <person name="Stanton J.D."/>
            <person name="Ullery H.E."/>
            <person name="Wilson R.J."/>
            <person name="Serrano M.G."/>
            <person name="Buck G."/>
            <person name="Lee V."/>
            <person name="Wang Y."/>
            <person name="Carvalho R."/>
            <person name="Voegtly L."/>
            <person name="Shi R."/>
            <person name="Duckworth R."/>
            <person name="Johnson A."/>
            <person name="Loviza R."/>
            <person name="Walstead R."/>
            <person name="Shah Z."/>
            <person name="Kiflezghi M."/>
            <person name="Wade K."/>
            <person name="Ball S.L."/>
            <person name="Bradley K.W."/>
            <person name="Asai D.J."/>
            <person name="Bowman C.A."/>
            <person name="Russell D.A."/>
            <person name="Pope W.H."/>
            <person name="Jacobs-Sera D."/>
            <person name="Hendrix R.W."/>
            <person name="Hatfull G.F."/>
        </authorList>
    </citation>
    <scope>NUCLEOTIDE SEQUENCE [LARGE SCALE GENOMIC DNA]</scope>
</reference>
<organism evidence="3">
    <name type="scientific">Cryptosporidium hominis</name>
    <dbReference type="NCBI Taxonomy" id="237895"/>
    <lineage>
        <taxon>Eukaryota</taxon>
        <taxon>Sar</taxon>
        <taxon>Alveolata</taxon>
        <taxon>Apicomplexa</taxon>
        <taxon>Conoidasida</taxon>
        <taxon>Coccidia</taxon>
        <taxon>Eucoccidiorida</taxon>
        <taxon>Eimeriorina</taxon>
        <taxon>Cryptosporidiidae</taxon>
        <taxon>Cryptosporidium</taxon>
    </lineage>
</organism>
<feature type="compositionally biased region" description="Basic and acidic residues" evidence="1">
    <location>
        <begin position="288"/>
        <end position="302"/>
    </location>
</feature>
<feature type="transmembrane region" description="Helical" evidence="2">
    <location>
        <begin position="470"/>
        <end position="492"/>
    </location>
</feature>
<gene>
    <name evidence="3" type="ORF">CHUDEA7_900</name>
</gene>
<dbReference type="VEuPathDB" id="CryptoDB:CHUDEA7_900"/>
<keyword evidence="2" id="KW-0812">Transmembrane</keyword>
<dbReference type="EMBL" id="LN877953">
    <property type="protein sequence ID" value="CUV07068.1"/>
    <property type="molecule type" value="Genomic_DNA"/>
</dbReference>
<dbReference type="VEuPathDB" id="CryptoDB:ChTU502y2012_407g0445"/>
<accession>A0A0S4TIQ0</accession>
<evidence type="ECO:0000313" key="3">
    <source>
        <dbReference type="EMBL" id="CUV07068.1"/>
    </source>
</evidence>
<feature type="transmembrane region" description="Helical" evidence="2">
    <location>
        <begin position="440"/>
        <end position="464"/>
    </location>
</feature>
<keyword evidence="2" id="KW-0472">Membrane</keyword>
<sequence>MIDNYQEFLTDSERSHELSFSTVLDEIIISELNEDPNINLDNWTSVPKMKIDLFSYLEIMDKLGEILFYKYSFNILVFLFIQIIQRNSRNILDFDNKFDTILIKSNIFIYNSWSFYLLVYTIGVIYSIFLYNKEKYLCKFLFFQNDIFNHNQFSGIYNTWCSIIGIISRFHEIVDIIFFSYLSSQYLKLSQSVLFFLVRLSFLVIQVRSFLAAGNITSSFNWITNNTQSHGQTSSFGSQNLHSSSSSSSSSYYSTIKTELSQNQDNFRYQEVNQQISPLSSSSFHSTKSQEQDIGRDQSMDVHSKKRSIKKDYCHLSSQVPSDLPSSSSSSSSSLPVSLTSFLSALPSVQDNFLFCKFSQTFFTQGLISYFHFNASDSFRAALTKYNSQLKQNQTKVKPFKILQLADLAFYLDLFSLENILYSLYILNKHKETHEFNISTYFLWRVLSNDLIINIYKLFFLIFVSRLSKIYIILTLTISSLSISSLFFYLHVNKQVINDVIR</sequence>
<proteinExistence type="predicted"/>
<feature type="region of interest" description="Disordered" evidence="1">
    <location>
        <begin position="276"/>
        <end position="302"/>
    </location>
</feature>
<keyword evidence="2" id="KW-1133">Transmembrane helix</keyword>
<dbReference type="VEuPathDB" id="CryptoDB:GY17_00001879"/>